<dbReference type="Proteomes" id="UP001255856">
    <property type="component" value="Unassembled WGS sequence"/>
</dbReference>
<comment type="caution">
    <text evidence="5">The sequence shown here is derived from an EMBL/GenBank/DDBJ whole genome shotgun (WGS) entry which is preliminary data.</text>
</comment>
<keyword evidence="3" id="KW-0406">Ion transport</keyword>
<dbReference type="EMBL" id="JASFZW010000008">
    <property type="protein sequence ID" value="KAK2076811.1"/>
    <property type="molecule type" value="Genomic_DNA"/>
</dbReference>
<evidence type="ECO:0000313" key="6">
    <source>
        <dbReference type="Proteomes" id="UP001255856"/>
    </source>
</evidence>
<keyword evidence="2" id="KW-0813">Transport</keyword>
<evidence type="ECO:0000256" key="1">
    <source>
        <dbReference type="ARBA" id="ARBA00005850"/>
    </source>
</evidence>
<dbReference type="PANTHER" id="PTHR11671">
    <property type="entry name" value="V-TYPE ATP SYNTHASE SUBUNIT D"/>
    <property type="match status" value="1"/>
</dbReference>
<dbReference type="Gene3D" id="1.10.287.3240">
    <property type="match status" value="1"/>
</dbReference>
<dbReference type="Pfam" id="PF01813">
    <property type="entry name" value="ATP-synt_D"/>
    <property type="match status" value="1"/>
</dbReference>
<dbReference type="AlphaFoldDB" id="A0AAD9IFV3"/>
<name>A0AAD9IFV3_PROWI</name>
<accession>A0AAD9IFV3</accession>
<feature type="region of interest" description="Disordered" evidence="4">
    <location>
        <begin position="212"/>
        <end position="250"/>
    </location>
</feature>
<keyword evidence="6" id="KW-1185">Reference proteome</keyword>
<reference evidence="5" key="1">
    <citation type="submission" date="2021-01" db="EMBL/GenBank/DDBJ databases">
        <authorList>
            <person name="Eckstrom K.M.E."/>
        </authorList>
    </citation>
    <scope>NUCLEOTIDE SEQUENCE</scope>
    <source>
        <strain evidence="5">UVCC 0001</strain>
    </source>
</reference>
<sequence length="250" mass="27407">MSYVVVPTITVLAMMKARLQGATKGHALLKKKADALNMRFRMILKKIVQTKEQMGDMMKASFFSLAQAKYASGDFRHSVIDGIDHASIKVKATQDNVAGVKLPKFESFKEGVDSKLGLIGLGSGGKQIQECRCVGADMGIVEKSFLTAVELLVELASLQTAFLTLDEAIKTTNRRVNALEHVVKPKLENTIAYIKGELDELEREEFFRLKKVQGNKKKGAPPEETSAPAAKTSDTKSASVLDLEDDDVIF</sequence>
<comment type="similarity">
    <text evidence="1">Belongs to the V-ATPase D subunit family.</text>
</comment>
<protein>
    <submittedName>
        <fullName evidence="5">Uncharacterized protein</fullName>
    </submittedName>
</protein>
<dbReference type="GO" id="GO:0046961">
    <property type="term" value="F:proton-transporting ATPase activity, rotational mechanism"/>
    <property type="evidence" value="ECO:0007669"/>
    <property type="project" value="InterPro"/>
</dbReference>
<evidence type="ECO:0000256" key="4">
    <source>
        <dbReference type="SAM" id="MobiDB-lite"/>
    </source>
</evidence>
<evidence type="ECO:0000256" key="2">
    <source>
        <dbReference type="ARBA" id="ARBA00022448"/>
    </source>
</evidence>
<proteinExistence type="inferred from homology"/>
<dbReference type="NCBIfam" id="TIGR00309">
    <property type="entry name" value="V_ATPase_subD"/>
    <property type="match status" value="1"/>
</dbReference>
<evidence type="ECO:0000256" key="3">
    <source>
        <dbReference type="ARBA" id="ARBA00023065"/>
    </source>
</evidence>
<evidence type="ECO:0000313" key="5">
    <source>
        <dbReference type="EMBL" id="KAK2076811.1"/>
    </source>
</evidence>
<organism evidence="5 6">
    <name type="scientific">Prototheca wickerhamii</name>
    <dbReference type="NCBI Taxonomy" id="3111"/>
    <lineage>
        <taxon>Eukaryota</taxon>
        <taxon>Viridiplantae</taxon>
        <taxon>Chlorophyta</taxon>
        <taxon>core chlorophytes</taxon>
        <taxon>Trebouxiophyceae</taxon>
        <taxon>Chlorellales</taxon>
        <taxon>Chlorellaceae</taxon>
        <taxon>Prototheca</taxon>
    </lineage>
</organism>
<gene>
    <name evidence="5" type="ORF">QBZ16_005037</name>
</gene>
<dbReference type="InterPro" id="IPR002699">
    <property type="entry name" value="V_ATPase_D"/>
</dbReference>